<dbReference type="CDD" id="cd02440">
    <property type="entry name" value="AdoMet_MTases"/>
    <property type="match status" value="1"/>
</dbReference>
<organism evidence="3 4">
    <name type="scientific">Microbispora hainanensis</name>
    <dbReference type="NCBI Taxonomy" id="568844"/>
    <lineage>
        <taxon>Bacteria</taxon>
        <taxon>Bacillati</taxon>
        <taxon>Actinomycetota</taxon>
        <taxon>Actinomycetes</taxon>
        <taxon>Streptosporangiales</taxon>
        <taxon>Streptosporangiaceae</taxon>
        <taxon>Microbispora</taxon>
    </lineage>
</organism>
<dbReference type="InterPro" id="IPR041698">
    <property type="entry name" value="Methyltransf_25"/>
</dbReference>
<dbReference type="Proteomes" id="UP000316541">
    <property type="component" value="Unassembled WGS sequence"/>
</dbReference>
<dbReference type="GO" id="GO:0032259">
    <property type="term" value="P:methylation"/>
    <property type="evidence" value="ECO:0007669"/>
    <property type="project" value="UniProtKB-KW"/>
</dbReference>
<dbReference type="InterPro" id="IPR029063">
    <property type="entry name" value="SAM-dependent_MTases_sf"/>
</dbReference>
<reference evidence="3 4" key="1">
    <citation type="submission" date="2019-07" db="EMBL/GenBank/DDBJ databases">
        <title>Microbispora hainanensis DSM 45428.</title>
        <authorList>
            <person name="Thawai C."/>
        </authorList>
    </citation>
    <scope>NUCLEOTIDE SEQUENCE [LARGE SCALE GENOMIC DNA]</scope>
    <source>
        <strain evidence="3 4">DSM 45428</strain>
    </source>
</reference>
<dbReference type="Gene3D" id="3.40.50.150">
    <property type="entry name" value="Vaccinia Virus protein VP39"/>
    <property type="match status" value="1"/>
</dbReference>
<keyword evidence="3" id="KW-0489">Methyltransferase</keyword>
<dbReference type="Pfam" id="PF13649">
    <property type="entry name" value="Methyltransf_25"/>
    <property type="match status" value="1"/>
</dbReference>
<feature type="region of interest" description="Disordered" evidence="1">
    <location>
        <begin position="1"/>
        <end position="29"/>
    </location>
</feature>
<comment type="caution">
    <text evidence="3">The sequence shown here is derived from an EMBL/GenBank/DDBJ whole genome shotgun (WGS) entry which is preliminary data.</text>
</comment>
<dbReference type="GO" id="GO:0008168">
    <property type="term" value="F:methyltransferase activity"/>
    <property type="evidence" value="ECO:0007669"/>
    <property type="project" value="UniProtKB-KW"/>
</dbReference>
<feature type="domain" description="Methyltransferase" evidence="2">
    <location>
        <begin position="68"/>
        <end position="164"/>
    </location>
</feature>
<dbReference type="AlphaFoldDB" id="A0A544YQY5"/>
<protein>
    <submittedName>
        <fullName evidence="3">Methyltransferase domain-containing protein</fullName>
    </submittedName>
</protein>
<keyword evidence="3" id="KW-0808">Transferase</keyword>
<dbReference type="SUPFAM" id="SSF53335">
    <property type="entry name" value="S-adenosyl-L-methionine-dependent methyltransferases"/>
    <property type="match status" value="1"/>
</dbReference>
<dbReference type="PANTHER" id="PTHR43591">
    <property type="entry name" value="METHYLTRANSFERASE"/>
    <property type="match status" value="1"/>
</dbReference>
<name>A0A544YQY5_9ACTN</name>
<gene>
    <name evidence="3" type="ORF">FLX08_21530</name>
</gene>
<accession>A0A544YQY5</accession>
<evidence type="ECO:0000256" key="1">
    <source>
        <dbReference type="SAM" id="MobiDB-lite"/>
    </source>
</evidence>
<evidence type="ECO:0000313" key="3">
    <source>
        <dbReference type="EMBL" id="TQS19194.1"/>
    </source>
</evidence>
<sequence length="301" mass="32144">MPLRPRQDGRRRRKGPCPSPGGHDGLMDHRRTESYFDGRAAGYGQLSWHAGYAERLVELAGLTPGMRVLDAATGTGLAALAAARAVGPSGQVVGVDISAGMLREADRLLTASGLTNVSYVKADATALDGFDDEAFDVVLCCAGLLYLRASAAFAAWRRVLKPGGLLGFSAMRAGFPRAARVFRECARDFGLALIDPMAEVGTEDSSRTAVAEAGLVYERAVPDVIALPPRNAADLWRGHVVSPNYSEVASLSPEETAAFEARYHARVSELLNEPDAFDLPVIYVYARKPGRAGRREAAAMP</sequence>
<evidence type="ECO:0000313" key="4">
    <source>
        <dbReference type="Proteomes" id="UP000316541"/>
    </source>
</evidence>
<dbReference type="EMBL" id="VIRM01000026">
    <property type="protein sequence ID" value="TQS19194.1"/>
    <property type="molecule type" value="Genomic_DNA"/>
</dbReference>
<evidence type="ECO:0000259" key="2">
    <source>
        <dbReference type="Pfam" id="PF13649"/>
    </source>
</evidence>
<proteinExistence type="predicted"/>
<dbReference type="PANTHER" id="PTHR43591:SF24">
    <property type="entry name" value="2-METHOXY-6-POLYPRENYL-1,4-BENZOQUINOL METHYLASE, MITOCHONDRIAL"/>
    <property type="match status" value="1"/>
</dbReference>